<dbReference type="PROSITE" id="PS51732">
    <property type="entry name" value="ASN_GLN_ASE_3"/>
    <property type="match status" value="1"/>
</dbReference>
<accession>A0A1T4WAL6</accession>
<organism evidence="11 12">
    <name type="scientific">Gemmiger formicilis</name>
    <dbReference type="NCBI Taxonomy" id="745368"/>
    <lineage>
        <taxon>Bacteria</taxon>
        <taxon>Bacillati</taxon>
        <taxon>Bacillota</taxon>
        <taxon>Clostridia</taxon>
        <taxon>Eubacteriales</taxon>
        <taxon>Gemmiger</taxon>
    </lineage>
</organism>
<dbReference type="AlphaFoldDB" id="A0A1T4WAL6"/>
<name>A0A1T4WAL6_9FIRM</name>
<sequence length="331" mass="36355">MKKILLLATGGTIASRPTAAGGLAPAITSEELLACVPELADLCEVSAVQVFNLDSTNVGPVQWQSIVRCIKENYDACDGFVIAHGTDTMAYTAAALSYMVQNSAKPVVLTGSQKSIYNRDTDARNNLYRAFVYAVSDGAWGVQLVFDNKVILGTRARKTRTRSFNAFSSIDYPETAVFRDTRLVTFLRRPTDQPPVRFYERLEPAVFVLRLVPGMRADIIPLLAPHYRALVLESFGVGGLPGGEHGEMFAALRRWCESGRLAVFTTQVPHEGCDLAVYEVGRAVGELPGVLEARDMTPEAVAVKLMWALGQTEDREKAARLFETPIEYDIM</sequence>
<dbReference type="GO" id="GO:0004067">
    <property type="term" value="F:asparaginase activity"/>
    <property type="evidence" value="ECO:0007669"/>
    <property type="project" value="UniProtKB-UniRule"/>
</dbReference>
<dbReference type="EMBL" id="FUYF01000001">
    <property type="protein sequence ID" value="SKA74330.1"/>
    <property type="molecule type" value="Genomic_DNA"/>
</dbReference>
<feature type="domain" description="Asparaginase/glutaminase C-terminal" evidence="10">
    <location>
        <begin position="206"/>
        <end position="322"/>
    </location>
</feature>
<proteinExistence type="inferred from homology"/>
<dbReference type="SUPFAM" id="SSF53774">
    <property type="entry name" value="Glutaminase/Asparaginase"/>
    <property type="match status" value="1"/>
</dbReference>
<dbReference type="InterPro" id="IPR036152">
    <property type="entry name" value="Asp/glu_Ase-like_sf"/>
</dbReference>
<evidence type="ECO:0000256" key="3">
    <source>
        <dbReference type="ARBA" id="ARBA00022801"/>
    </source>
</evidence>
<dbReference type="EC" id="3.5.1.1" evidence="2"/>
<dbReference type="SMART" id="SM00870">
    <property type="entry name" value="Asparaginase"/>
    <property type="match status" value="1"/>
</dbReference>
<evidence type="ECO:0000256" key="8">
    <source>
        <dbReference type="PROSITE-ProRule" id="PRU10100"/>
    </source>
</evidence>
<dbReference type="InterPro" id="IPR040919">
    <property type="entry name" value="Asparaginase_C"/>
</dbReference>
<gene>
    <name evidence="11" type="ORF">SAMN02745178_00312</name>
</gene>
<evidence type="ECO:0000256" key="7">
    <source>
        <dbReference type="PROSITE-ProRule" id="PRU10099"/>
    </source>
</evidence>
<dbReference type="PRINTS" id="PR00139">
    <property type="entry name" value="ASNGLNASE"/>
</dbReference>
<dbReference type="Pfam" id="PF17763">
    <property type="entry name" value="Asparaginase_C"/>
    <property type="match status" value="1"/>
</dbReference>
<dbReference type="SFLD" id="SFLDS00057">
    <property type="entry name" value="Glutaminase/Asparaginase"/>
    <property type="match status" value="1"/>
</dbReference>
<dbReference type="PROSITE" id="PS00917">
    <property type="entry name" value="ASN_GLN_ASE_2"/>
    <property type="match status" value="1"/>
</dbReference>
<dbReference type="GO" id="GO:0006520">
    <property type="term" value="P:amino acid metabolic process"/>
    <property type="evidence" value="ECO:0007669"/>
    <property type="project" value="InterPro"/>
</dbReference>
<dbReference type="Pfam" id="PF00710">
    <property type="entry name" value="Asparaginase"/>
    <property type="match status" value="1"/>
</dbReference>
<dbReference type="InterPro" id="IPR006033">
    <property type="entry name" value="AsnA_fam"/>
</dbReference>
<dbReference type="PROSITE" id="PS00144">
    <property type="entry name" value="ASN_GLN_ASE_1"/>
    <property type="match status" value="1"/>
</dbReference>
<keyword evidence="12" id="KW-1185">Reference proteome</keyword>
<dbReference type="PANTHER" id="PTHR11707">
    <property type="entry name" value="L-ASPARAGINASE"/>
    <property type="match status" value="1"/>
</dbReference>
<feature type="active site" evidence="8">
    <location>
        <position position="86"/>
    </location>
</feature>
<evidence type="ECO:0000313" key="11">
    <source>
        <dbReference type="EMBL" id="SKA74330.1"/>
    </source>
</evidence>
<dbReference type="CDD" id="cd08963">
    <property type="entry name" value="L-asparaginase_I"/>
    <property type="match status" value="1"/>
</dbReference>
<evidence type="ECO:0000256" key="2">
    <source>
        <dbReference type="ARBA" id="ARBA00012920"/>
    </source>
</evidence>
<dbReference type="Gene3D" id="3.40.50.1170">
    <property type="entry name" value="L-asparaginase, N-terminal domain"/>
    <property type="match status" value="1"/>
</dbReference>
<dbReference type="Proteomes" id="UP000190286">
    <property type="component" value="Unassembled WGS sequence"/>
</dbReference>
<dbReference type="InterPro" id="IPR027475">
    <property type="entry name" value="Asparaginase/glutaminase_AS2"/>
</dbReference>
<dbReference type="InterPro" id="IPR041725">
    <property type="entry name" value="L-asparaginase_I"/>
</dbReference>
<dbReference type="InterPro" id="IPR027474">
    <property type="entry name" value="L-asparaginase_N"/>
</dbReference>
<evidence type="ECO:0000313" key="12">
    <source>
        <dbReference type="Proteomes" id="UP000190286"/>
    </source>
</evidence>
<dbReference type="InterPro" id="IPR037152">
    <property type="entry name" value="L-asparaginase_N_sf"/>
</dbReference>
<dbReference type="InterPro" id="IPR020827">
    <property type="entry name" value="Asparaginase/glutaminase_AS1"/>
</dbReference>
<evidence type="ECO:0000256" key="5">
    <source>
        <dbReference type="PIRSR" id="PIRSR001220-1"/>
    </source>
</evidence>
<dbReference type="FunFam" id="3.40.50.1170:FF:000001">
    <property type="entry name" value="L-asparaginase 2"/>
    <property type="match status" value="1"/>
</dbReference>
<keyword evidence="3" id="KW-0378">Hydrolase</keyword>
<dbReference type="InterPro" id="IPR006034">
    <property type="entry name" value="Asparaginase/glutaminase-like"/>
</dbReference>
<feature type="binding site" evidence="6">
    <location>
        <position position="55"/>
    </location>
    <ligand>
        <name>substrate</name>
    </ligand>
</feature>
<feature type="active site" description="O-isoaspartyl threonine intermediate" evidence="5">
    <location>
        <position position="12"/>
    </location>
</feature>
<dbReference type="GeneID" id="93336809"/>
<evidence type="ECO:0000256" key="1">
    <source>
        <dbReference type="ARBA" id="ARBA00010518"/>
    </source>
</evidence>
<dbReference type="PIRSF" id="PIRSF500176">
    <property type="entry name" value="L_ASNase"/>
    <property type="match status" value="1"/>
</dbReference>
<feature type="binding site" evidence="6">
    <location>
        <begin position="86"/>
        <end position="87"/>
    </location>
    <ligand>
        <name>substrate</name>
    </ligand>
</feature>
<evidence type="ECO:0000259" key="9">
    <source>
        <dbReference type="Pfam" id="PF00710"/>
    </source>
</evidence>
<dbReference type="PANTHER" id="PTHR11707:SF28">
    <property type="entry name" value="60 KDA LYSOPHOSPHOLIPASE"/>
    <property type="match status" value="1"/>
</dbReference>
<reference evidence="11 12" key="1">
    <citation type="submission" date="2017-02" db="EMBL/GenBank/DDBJ databases">
        <authorList>
            <person name="Peterson S.W."/>
        </authorList>
    </citation>
    <scope>NUCLEOTIDE SEQUENCE [LARGE SCALE GENOMIC DNA]</scope>
    <source>
        <strain evidence="11 12">ATCC 27749</strain>
    </source>
</reference>
<dbReference type="RefSeq" id="WP_078783322.1">
    <property type="nucleotide sequence ID" value="NZ_DBEZZI010000052.1"/>
</dbReference>
<feature type="domain" description="L-asparaginase N-terminal" evidence="9">
    <location>
        <begin position="3"/>
        <end position="182"/>
    </location>
</feature>
<evidence type="ECO:0000259" key="10">
    <source>
        <dbReference type="Pfam" id="PF17763"/>
    </source>
</evidence>
<dbReference type="OrthoDB" id="9788068at2"/>
<comment type="catalytic activity">
    <reaction evidence="4">
        <text>L-asparagine + H2O = L-aspartate + NH4(+)</text>
        <dbReference type="Rhea" id="RHEA:21016"/>
        <dbReference type="ChEBI" id="CHEBI:15377"/>
        <dbReference type="ChEBI" id="CHEBI:28938"/>
        <dbReference type="ChEBI" id="CHEBI:29991"/>
        <dbReference type="ChEBI" id="CHEBI:58048"/>
        <dbReference type="EC" id="3.5.1.1"/>
    </reaction>
</comment>
<feature type="active site" evidence="7">
    <location>
        <position position="12"/>
    </location>
</feature>
<dbReference type="Gene3D" id="3.40.50.40">
    <property type="match status" value="1"/>
</dbReference>
<evidence type="ECO:0000256" key="4">
    <source>
        <dbReference type="ARBA" id="ARBA00049366"/>
    </source>
</evidence>
<comment type="similarity">
    <text evidence="1">Belongs to the asparaginase 1 family.</text>
</comment>
<dbReference type="PIRSF" id="PIRSF001220">
    <property type="entry name" value="L-ASNase_gatD"/>
    <property type="match status" value="1"/>
</dbReference>
<evidence type="ECO:0000256" key="6">
    <source>
        <dbReference type="PIRSR" id="PIRSR001220-2"/>
    </source>
</evidence>
<protein>
    <recommendedName>
        <fullName evidence="2">asparaginase</fullName>
        <ecNumber evidence="2">3.5.1.1</ecNumber>
    </recommendedName>
</protein>
<dbReference type="STRING" id="745368.SAMN02745178_00312"/>
<dbReference type="InterPro" id="IPR027473">
    <property type="entry name" value="L-asparaginase_C"/>
</dbReference>
<dbReference type="NCBIfam" id="TIGR00519">
    <property type="entry name" value="asnASE_I"/>
    <property type="match status" value="1"/>
</dbReference>